<dbReference type="Pfam" id="PF15679">
    <property type="entry name" value="DUF4665"/>
    <property type="match status" value="1"/>
</dbReference>
<dbReference type="EMBL" id="NEVH01016949">
    <property type="protein sequence ID" value="PNF24942.1"/>
    <property type="molecule type" value="Genomic_DNA"/>
</dbReference>
<name>A0A2J7Q8N6_9NEOP</name>
<dbReference type="AlphaFoldDB" id="A0A2J7Q8N6"/>
<comment type="caution">
    <text evidence="2">The sequence shown here is derived from an EMBL/GenBank/DDBJ whole genome shotgun (WGS) entry which is preliminary data.</text>
</comment>
<feature type="region of interest" description="Disordered" evidence="1">
    <location>
        <begin position="69"/>
        <end position="90"/>
    </location>
</feature>
<evidence type="ECO:0000256" key="1">
    <source>
        <dbReference type="SAM" id="MobiDB-lite"/>
    </source>
</evidence>
<organism evidence="2 3">
    <name type="scientific">Cryptotermes secundus</name>
    <dbReference type="NCBI Taxonomy" id="105785"/>
    <lineage>
        <taxon>Eukaryota</taxon>
        <taxon>Metazoa</taxon>
        <taxon>Ecdysozoa</taxon>
        <taxon>Arthropoda</taxon>
        <taxon>Hexapoda</taxon>
        <taxon>Insecta</taxon>
        <taxon>Pterygota</taxon>
        <taxon>Neoptera</taxon>
        <taxon>Polyneoptera</taxon>
        <taxon>Dictyoptera</taxon>
        <taxon>Blattodea</taxon>
        <taxon>Blattoidea</taxon>
        <taxon>Termitoidae</taxon>
        <taxon>Kalotermitidae</taxon>
        <taxon>Cryptotermitinae</taxon>
        <taxon>Cryptotermes</taxon>
    </lineage>
</organism>
<dbReference type="InterPro" id="IPR031389">
    <property type="entry name" value="RBIS"/>
</dbReference>
<dbReference type="GO" id="GO:0042254">
    <property type="term" value="P:ribosome biogenesis"/>
    <property type="evidence" value="ECO:0007669"/>
    <property type="project" value="InterPro"/>
</dbReference>
<keyword evidence="3" id="KW-1185">Reference proteome</keyword>
<dbReference type="Proteomes" id="UP000235965">
    <property type="component" value="Unassembled WGS sequence"/>
</dbReference>
<protein>
    <submittedName>
        <fullName evidence="2">Uncharacterized protein</fullName>
    </submittedName>
</protein>
<dbReference type="InParanoid" id="A0A2J7Q8N6"/>
<gene>
    <name evidence="2" type="ORF">B7P43_G09154</name>
</gene>
<proteinExistence type="predicted"/>
<reference evidence="2 3" key="1">
    <citation type="submission" date="2017-12" db="EMBL/GenBank/DDBJ databases">
        <title>Hemimetabolous genomes reveal molecular basis of termite eusociality.</title>
        <authorList>
            <person name="Harrison M.C."/>
            <person name="Jongepier E."/>
            <person name="Robertson H.M."/>
            <person name="Arning N."/>
            <person name="Bitard-Feildel T."/>
            <person name="Chao H."/>
            <person name="Childers C.P."/>
            <person name="Dinh H."/>
            <person name="Doddapaneni H."/>
            <person name="Dugan S."/>
            <person name="Gowin J."/>
            <person name="Greiner C."/>
            <person name="Han Y."/>
            <person name="Hu H."/>
            <person name="Hughes D.S.T."/>
            <person name="Huylmans A.-K."/>
            <person name="Kemena C."/>
            <person name="Kremer L.P.M."/>
            <person name="Lee S.L."/>
            <person name="Lopez-Ezquerra A."/>
            <person name="Mallet L."/>
            <person name="Monroy-Kuhn J.M."/>
            <person name="Moser A."/>
            <person name="Murali S.C."/>
            <person name="Muzny D.M."/>
            <person name="Otani S."/>
            <person name="Piulachs M.-D."/>
            <person name="Poelchau M."/>
            <person name="Qu J."/>
            <person name="Schaub F."/>
            <person name="Wada-Katsumata A."/>
            <person name="Worley K.C."/>
            <person name="Xie Q."/>
            <person name="Ylla G."/>
            <person name="Poulsen M."/>
            <person name="Gibbs R.A."/>
            <person name="Schal C."/>
            <person name="Richards S."/>
            <person name="Belles X."/>
            <person name="Korb J."/>
            <person name="Bornberg-Bauer E."/>
        </authorList>
    </citation>
    <scope>NUCLEOTIDE SEQUENCE [LARGE SCALE GENOMIC DNA]</scope>
    <source>
        <tissue evidence="2">Whole body</tissue>
    </source>
</reference>
<sequence length="105" mass="11706">MGKQKKGNKQVKNIFKVAGARSLKSKNKAKAVSVQLKKLNEVTRKKTAEVDGQLTAEVQAKLLQKQEAQKTVKEKGDVSQAEKRFQDSEKDSSVALNKLCEMQMD</sequence>
<evidence type="ECO:0000313" key="2">
    <source>
        <dbReference type="EMBL" id="PNF24942.1"/>
    </source>
</evidence>
<accession>A0A2J7Q8N6</accession>
<evidence type="ECO:0000313" key="3">
    <source>
        <dbReference type="Proteomes" id="UP000235965"/>
    </source>
</evidence>